<protein>
    <submittedName>
        <fullName evidence="7">Pimeloyl-ACP methyl ester carboxylesterase</fullName>
    </submittedName>
</protein>
<reference evidence="7 8" key="1">
    <citation type="submission" date="2020-08" db="EMBL/GenBank/DDBJ databases">
        <title>Sequencing the genomes of 1000 actinobacteria strains.</title>
        <authorList>
            <person name="Klenk H.-P."/>
        </authorList>
    </citation>
    <scope>NUCLEOTIDE SEQUENCE [LARGE SCALE GENOMIC DNA]</scope>
    <source>
        <strain evidence="7 8">DSM 28967</strain>
    </source>
</reference>
<dbReference type="Pfam" id="PF00561">
    <property type="entry name" value="Abhydrolase_1"/>
    <property type="match status" value="1"/>
</dbReference>
<evidence type="ECO:0000313" key="8">
    <source>
        <dbReference type="Proteomes" id="UP000549971"/>
    </source>
</evidence>
<keyword evidence="8" id="KW-1185">Reference proteome</keyword>
<evidence type="ECO:0000259" key="6">
    <source>
        <dbReference type="Pfam" id="PF08386"/>
    </source>
</evidence>
<evidence type="ECO:0000256" key="1">
    <source>
        <dbReference type="ARBA" id="ARBA00010088"/>
    </source>
</evidence>
<dbReference type="PANTHER" id="PTHR43248">
    <property type="entry name" value="2-SUCCINYL-6-HYDROXY-2,4-CYCLOHEXADIENE-1-CARBOXYLATE SYNTHASE"/>
    <property type="match status" value="1"/>
</dbReference>
<evidence type="ECO:0000259" key="5">
    <source>
        <dbReference type="Pfam" id="PF00561"/>
    </source>
</evidence>
<feature type="domain" description="AB hydrolase-1" evidence="5">
    <location>
        <begin position="87"/>
        <end position="226"/>
    </location>
</feature>
<dbReference type="InterPro" id="IPR029058">
    <property type="entry name" value="AB_hydrolase_fold"/>
</dbReference>
<dbReference type="InterPro" id="IPR000073">
    <property type="entry name" value="AB_hydrolase_1"/>
</dbReference>
<dbReference type="SUPFAM" id="SSF53474">
    <property type="entry name" value="alpha/beta-Hydrolases"/>
    <property type="match status" value="1"/>
</dbReference>
<comment type="caution">
    <text evidence="7">The sequence shown here is derived from an EMBL/GenBank/DDBJ whole genome shotgun (WGS) entry which is preliminary data.</text>
</comment>
<dbReference type="Pfam" id="PF08386">
    <property type="entry name" value="Abhydrolase_4"/>
    <property type="match status" value="1"/>
</dbReference>
<feature type="chain" id="PRO_5031450038" evidence="4">
    <location>
        <begin position="25"/>
        <end position="462"/>
    </location>
</feature>
<dbReference type="RefSeq" id="WP_238356092.1">
    <property type="nucleotide sequence ID" value="NZ_JACHMY010000001.1"/>
</dbReference>
<dbReference type="InterPro" id="IPR013595">
    <property type="entry name" value="Pept_S33_TAP-like_C"/>
</dbReference>
<feature type="signal peptide" evidence="4">
    <location>
        <begin position="1"/>
        <end position="24"/>
    </location>
</feature>
<proteinExistence type="inferred from homology"/>
<keyword evidence="3" id="KW-0378">Hydrolase</keyword>
<dbReference type="GO" id="GO:0016787">
    <property type="term" value="F:hydrolase activity"/>
    <property type="evidence" value="ECO:0007669"/>
    <property type="project" value="UniProtKB-KW"/>
</dbReference>
<evidence type="ECO:0000256" key="3">
    <source>
        <dbReference type="ARBA" id="ARBA00022801"/>
    </source>
</evidence>
<dbReference type="EMBL" id="JACHMY010000001">
    <property type="protein sequence ID" value="MBB5837108.1"/>
    <property type="molecule type" value="Genomic_DNA"/>
</dbReference>
<dbReference type="InterPro" id="IPR051601">
    <property type="entry name" value="Serine_prot/Carboxylest_S33"/>
</dbReference>
<evidence type="ECO:0000256" key="4">
    <source>
        <dbReference type="SAM" id="SignalP"/>
    </source>
</evidence>
<comment type="similarity">
    <text evidence="1">Belongs to the peptidase S33 family.</text>
</comment>
<dbReference type="AlphaFoldDB" id="A0A7W9MVL6"/>
<evidence type="ECO:0000256" key="2">
    <source>
        <dbReference type="ARBA" id="ARBA00022729"/>
    </source>
</evidence>
<dbReference type="Proteomes" id="UP000549971">
    <property type="component" value="Unassembled WGS sequence"/>
</dbReference>
<accession>A0A7W9MVL6</accession>
<dbReference type="PANTHER" id="PTHR43248:SF29">
    <property type="entry name" value="TRIPEPTIDYL AMINOPEPTIDASE"/>
    <property type="match status" value="1"/>
</dbReference>
<evidence type="ECO:0000313" key="7">
    <source>
        <dbReference type="EMBL" id="MBB5837108.1"/>
    </source>
</evidence>
<dbReference type="Gene3D" id="3.40.50.1820">
    <property type="entry name" value="alpha/beta hydrolase"/>
    <property type="match status" value="1"/>
</dbReference>
<feature type="domain" description="Peptidase S33 tripeptidyl aminopeptidase-like C-terminal" evidence="6">
    <location>
        <begin position="384"/>
        <end position="461"/>
    </location>
</feature>
<gene>
    <name evidence="7" type="ORF">HDA39_003842</name>
</gene>
<keyword evidence="2 4" id="KW-0732">Signal</keyword>
<name>A0A7W9MVL6_9ACTN</name>
<organism evidence="7 8">
    <name type="scientific">Kribbella italica</name>
    <dbReference type="NCBI Taxonomy" id="1540520"/>
    <lineage>
        <taxon>Bacteria</taxon>
        <taxon>Bacillati</taxon>
        <taxon>Actinomycetota</taxon>
        <taxon>Actinomycetes</taxon>
        <taxon>Propionibacteriales</taxon>
        <taxon>Kribbellaceae</taxon>
        <taxon>Kribbella</taxon>
    </lineage>
</organism>
<sequence>MRTVAVLAAFLLLPGATVVSPAAAETAGLVWRACQNGSGDDQGKALDEAGASCSSMRVPVDHLRPDGQTIDIAISRLPADPSVRRGVLLVNPGGPGGSGLDYPLALRPLLGDVAKQYDLIGFDPRFVGRSAPASCGEVRVADVFRSSLNRADFAESARRAKAFVRTCPGGLEHASIRNVARDLDVVRKALKEDRLNYYGVSWGADLGVVYSQLFQGKVDRMVVDSVTDVEGSEYHHLATGERAEAAFDEWAAWAAWRDDKYHVGGSGQQIRAAVTRLMQRDLTIAGHKVDSAVLPWLLQSALGDESDRDLMARNVSTLLRNTPPTPELKAWLDQYYGRAPVFSQFIAASIAFTCNDTGWPKNPATYWRDVQRTRTTQPLFPTTFLPCAYWTQHTTEPPLAISNKTPMLIVQAERDNIPLTWAESLHRKLPNSTLKTIDRRAHGVYDDRVPTIVKTVNDYLAS</sequence>